<dbReference type="Gene3D" id="3.30.420.10">
    <property type="entry name" value="Ribonuclease H-like superfamily/Ribonuclease H"/>
    <property type="match status" value="1"/>
</dbReference>
<dbReference type="Pfam" id="PF14223">
    <property type="entry name" value="Retrotran_gag_2"/>
    <property type="match status" value="1"/>
</dbReference>
<accession>A0AAD5Z8J1</accession>
<dbReference type="EMBL" id="JAMRDG010000002">
    <property type="protein sequence ID" value="KAJ3688843.1"/>
    <property type="molecule type" value="Genomic_DNA"/>
</dbReference>
<dbReference type="PROSITE" id="PS50994">
    <property type="entry name" value="INTEGRASE"/>
    <property type="match status" value="1"/>
</dbReference>
<evidence type="ECO:0000313" key="3">
    <source>
        <dbReference type="Proteomes" id="UP001210211"/>
    </source>
</evidence>
<protein>
    <recommendedName>
        <fullName evidence="1">Integrase catalytic domain-containing protein</fullName>
    </recommendedName>
</protein>
<proteinExistence type="predicted"/>
<organism evidence="2 3">
    <name type="scientific">Rhynchospora tenuis</name>
    <dbReference type="NCBI Taxonomy" id="198213"/>
    <lineage>
        <taxon>Eukaryota</taxon>
        <taxon>Viridiplantae</taxon>
        <taxon>Streptophyta</taxon>
        <taxon>Embryophyta</taxon>
        <taxon>Tracheophyta</taxon>
        <taxon>Spermatophyta</taxon>
        <taxon>Magnoliopsida</taxon>
        <taxon>Liliopsida</taxon>
        <taxon>Poales</taxon>
        <taxon>Cyperaceae</taxon>
        <taxon>Cyperoideae</taxon>
        <taxon>Rhynchosporeae</taxon>
        <taxon>Rhynchospora</taxon>
    </lineage>
</organism>
<dbReference type="SUPFAM" id="SSF53098">
    <property type="entry name" value="Ribonuclease H-like"/>
    <property type="match status" value="1"/>
</dbReference>
<dbReference type="CDD" id="cd09272">
    <property type="entry name" value="RNase_HI_RT_Ty1"/>
    <property type="match status" value="1"/>
</dbReference>
<evidence type="ECO:0000313" key="2">
    <source>
        <dbReference type="EMBL" id="KAJ3688843.1"/>
    </source>
</evidence>
<dbReference type="InterPro" id="IPR043502">
    <property type="entry name" value="DNA/RNA_pol_sf"/>
</dbReference>
<dbReference type="InterPro" id="IPR013103">
    <property type="entry name" value="RVT_2"/>
</dbReference>
<dbReference type="PANTHER" id="PTHR11439">
    <property type="entry name" value="GAG-POL-RELATED RETROTRANSPOSON"/>
    <property type="match status" value="1"/>
</dbReference>
<dbReference type="PANTHER" id="PTHR11439:SF455">
    <property type="entry name" value="RLK (RECEPTOR-LIKE PROTEIN KINASE) 8, PUTATIVE-RELATED"/>
    <property type="match status" value="1"/>
</dbReference>
<dbReference type="Pfam" id="PF07727">
    <property type="entry name" value="RVT_2"/>
    <property type="match status" value="1"/>
</dbReference>
<dbReference type="Proteomes" id="UP001210211">
    <property type="component" value="Unassembled WGS sequence"/>
</dbReference>
<dbReference type="GO" id="GO:0015074">
    <property type="term" value="P:DNA integration"/>
    <property type="evidence" value="ECO:0007669"/>
    <property type="project" value="InterPro"/>
</dbReference>
<dbReference type="InterPro" id="IPR012337">
    <property type="entry name" value="RNaseH-like_sf"/>
</dbReference>
<dbReference type="InterPro" id="IPR001584">
    <property type="entry name" value="Integrase_cat-core"/>
</dbReference>
<reference evidence="2 3" key="1">
    <citation type="journal article" date="2022" name="Cell">
        <title>Repeat-based holocentromeres influence genome architecture and karyotype evolution.</title>
        <authorList>
            <person name="Hofstatter P.G."/>
            <person name="Thangavel G."/>
            <person name="Lux T."/>
            <person name="Neumann P."/>
            <person name="Vondrak T."/>
            <person name="Novak P."/>
            <person name="Zhang M."/>
            <person name="Costa L."/>
            <person name="Castellani M."/>
            <person name="Scott A."/>
            <person name="Toegelov H."/>
            <person name="Fuchs J."/>
            <person name="Mata-Sucre Y."/>
            <person name="Dias Y."/>
            <person name="Vanzela A.L.L."/>
            <person name="Huettel B."/>
            <person name="Almeida C.C.S."/>
            <person name="Simkova H."/>
            <person name="Souza G."/>
            <person name="Pedrosa-Harand A."/>
            <person name="Macas J."/>
            <person name="Mayer K.F.X."/>
            <person name="Houben A."/>
            <person name="Marques A."/>
        </authorList>
    </citation>
    <scope>NUCLEOTIDE SEQUENCE [LARGE SCALE GENOMIC DNA]</scope>
    <source>
        <strain evidence="2">RhyTen1mFocal</strain>
    </source>
</reference>
<dbReference type="SUPFAM" id="SSF56672">
    <property type="entry name" value="DNA/RNA polymerases"/>
    <property type="match status" value="1"/>
</dbReference>
<dbReference type="InterPro" id="IPR036397">
    <property type="entry name" value="RNaseH_sf"/>
</dbReference>
<dbReference type="Pfam" id="PF25597">
    <property type="entry name" value="SH3_retrovirus"/>
    <property type="match status" value="1"/>
</dbReference>
<evidence type="ECO:0000259" key="1">
    <source>
        <dbReference type="PROSITE" id="PS50994"/>
    </source>
</evidence>
<dbReference type="AlphaFoldDB" id="A0AAD5Z8J1"/>
<name>A0AAD5Z8J1_9POAL</name>
<feature type="domain" description="Integrase catalytic" evidence="1">
    <location>
        <begin position="269"/>
        <end position="449"/>
    </location>
</feature>
<sequence length="1094" mass="122977">MFCVQEQLLVILVAYEYICTKENACIRSLSMLESMAWESMTCLLHHHHHGCAAGLESIKEINHVLKTVQEKLTLRSMAETSSASAITTSHTAMSSSPMQVVHQIRTTLDQDNYLLWKSQILPVLRGHGLESFIDGSRVSPARFSVNSDGIQTSAELWHNLAQIYVSQSMAKTLDLKLQLQTLKKGSSTCSQFLQQLQSIADRLRSIGSVITDQELVTFSLQEADPIEVVATQIVVEVLREEEEEVVRPIQSLTTLYTTSTTPSPQPQALLAEPSTSSATATNWYIDSGATTHVTPDINNLSSSLPYNGPDAVHIGNGTYDYTKFSWIYTCAAKSDVSLLFANFKVKVENLLSTKIKILQCDGGSEYKPLMTQYPEITFNVSCPYTPEQNGVAERKHRHIVELSLASMFHASIPMKYWDVIFESTVYVINRLPSYHNTAVSPFEMLFQQKPNYEFLHVLGCSCYPWLRPYTNHKLEARSEECVFLGYSTLHKGYYCLHLPTDRIYVSRHVQFDEQTFPFKCCPQSPNLTTDTTGTTTTLTILPVQNPSTTNTHHPSPPVNANSETTLSVPQTPAHVAQQSSIPPANVLPRHCMVTRSQTKTLKPKTFPNHQAHTTTMHEHCQTVTEPTCYTQAVKSTDWRSAMVAELSALAQNNTWDLVIPPPDAHIVGSKWIFKLKYKPDGTIERHKARLVAKGYTQAEGIDYDETFSPVVKPTTIRTVLTIALSHNWPCHQLDVNNAFLHDILDETVYMAQPPGFADSTFPNHVCKLKKAIYGLKQTPRAWFSKLKTFLQSHHFNCSQADNSLFIFHKGQTLIYLLVYVDDIIVTGSDSQAIQQLMQSLNSQFSLKNLGRLNHFLGIEVTYSSSGMHLTQTRYLSNILKKASMQHAKPCNTPMQAGKQVSKYSGTKLTDPQVYRSIVGALQYATITRPDLTFAVNKASQFMAEPTEEHWQLVKRILRYIQGTIQHGLVLKSAQSLSLHGYYDADWAGDPDDRRSTTGFAIFLGPNLISWSSKKQATVSKSSTEAEYRSLAVTASEILWLTYLLSELKHKTQSQPTMWCDNLGATFLAANPVFHARTKHIELDFHFVREKIQNK</sequence>
<keyword evidence="3" id="KW-1185">Reference proteome</keyword>
<dbReference type="GO" id="GO:0003676">
    <property type="term" value="F:nucleic acid binding"/>
    <property type="evidence" value="ECO:0007669"/>
    <property type="project" value="InterPro"/>
</dbReference>
<comment type="caution">
    <text evidence="2">The sequence shown here is derived from an EMBL/GenBank/DDBJ whole genome shotgun (WGS) entry which is preliminary data.</text>
</comment>
<gene>
    <name evidence="2" type="ORF">LUZ61_018007</name>
</gene>
<dbReference type="InterPro" id="IPR057670">
    <property type="entry name" value="SH3_retrovirus"/>
</dbReference>